<proteinExistence type="predicted"/>
<protein>
    <submittedName>
        <fullName evidence="1">Uncharacterized protein</fullName>
    </submittedName>
</protein>
<sequence>MHNRPIAQSPTTHKIRNRDLDLSSETIKTAPESTLLFLKSTSRQVSSIQSWCYM</sequence>
<dbReference type="Proteomes" id="UP000276215">
    <property type="component" value="Unassembled WGS sequence"/>
</dbReference>
<dbReference type="AlphaFoldDB" id="A0A3N4JIM5"/>
<gene>
    <name evidence="1" type="ORF">L873DRAFT_1811682</name>
</gene>
<dbReference type="EMBL" id="ML120416">
    <property type="protein sequence ID" value="RPA96260.1"/>
    <property type="molecule type" value="Genomic_DNA"/>
</dbReference>
<keyword evidence="2" id="KW-1185">Reference proteome</keyword>
<reference evidence="1 2" key="1">
    <citation type="journal article" date="2018" name="Nat. Ecol. Evol.">
        <title>Pezizomycetes genomes reveal the molecular basis of ectomycorrhizal truffle lifestyle.</title>
        <authorList>
            <person name="Murat C."/>
            <person name="Payen T."/>
            <person name="Noel B."/>
            <person name="Kuo A."/>
            <person name="Morin E."/>
            <person name="Chen J."/>
            <person name="Kohler A."/>
            <person name="Krizsan K."/>
            <person name="Balestrini R."/>
            <person name="Da Silva C."/>
            <person name="Montanini B."/>
            <person name="Hainaut M."/>
            <person name="Levati E."/>
            <person name="Barry K.W."/>
            <person name="Belfiori B."/>
            <person name="Cichocki N."/>
            <person name="Clum A."/>
            <person name="Dockter R.B."/>
            <person name="Fauchery L."/>
            <person name="Guy J."/>
            <person name="Iotti M."/>
            <person name="Le Tacon F."/>
            <person name="Lindquist E.A."/>
            <person name="Lipzen A."/>
            <person name="Malagnac F."/>
            <person name="Mello A."/>
            <person name="Molinier V."/>
            <person name="Miyauchi S."/>
            <person name="Poulain J."/>
            <person name="Riccioni C."/>
            <person name="Rubini A."/>
            <person name="Sitrit Y."/>
            <person name="Splivallo R."/>
            <person name="Traeger S."/>
            <person name="Wang M."/>
            <person name="Zifcakova L."/>
            <person name="Wipf D."/>
            <person name="Zambonelli A."/>
            <person name="Paolocci F."/>
            <person name="Nowrousian M."/>
            <person name="Ottonello S."/>
            <person name="Baldrian P."/>
            <person name="Spatafora J.W."/>
            <person name="Henrissat B."/>
            <person name="Nagy L.G."/>
            <person name="Aury J.M."/>
            <person name="Wincker P."/>
            <person name="Grigoriev I.V."/>
            <person name="Bonfante P."/>
            <person name="Martin F.M."/>
        </authorList>
    </citation>
    <scope>NUCLEOTIDE SEQUENCE [LARGE SCALE GENOMIC DNA]</scope>
    <source>
        <strain evidence="1 2">120613-1</strain>
    </source>
</reference>
<organism evidence="1 2">
    <name type="scientific">Choiromyces venosus 120613-1</name>
    <dbReference type="NCBI Taxonomy" id="1336337"/>
    <lineage>
        <taxon>Eukaryota</taxon>
        <taxon>Fungi</taxon>
        <taxon>Dikarya</taxon>
        <taxon>Ascomycota</taxon>
        <taxon>Pezizomycotina</taxon>
        <taxon>Pezizomycetes</taxon>
        <taxon>Pezizales</taxon>
        <taxon>Tuberaceae</taxon>
        <taxon>Choiromyces</taxon>
    </lineage>
</organism>
<accession>A0A3N4JIM5</accession>
<name>A0A3N4JIM5_9PEZI</name>
<evidence type="ECO:0000313" key="2">
    <source>
        <dbReference type="Proteomes" id="UP000276215"/>
    </source>
</evidence>
<evidence type="ECO:0000313" key="1">
    <source>
        <dbReference type="EMBL" id="RPA96260.1"/>
    </source>
</evidence>